<keyword evidence="3" id="KW-1185">Reference proteome</keyword>
<name>A0AAV4ABM7_9GAST</name>
<dbReference type="AlphaFoldDB" id="A0AAV4ABM7"/>
<evidence type="ECO:0000313" key="2">
    <source>
        <dbReference type="EMBL" id="GFO04230.1"/>
    </source>
</evidence>
<dbReference type="EMBL" id="BLXT01003738">
    <property type="protein sequence ID" value="GFO04230.1"/>
    <property type="molecule type" value="Genomic_DNA"/>
</dbReference>
<feature type="compositionally biased region" description="Polar residues" evidence="1">
    <location>
        <begin position="351"/>
        <end position="365"/>
    </location>
</feature>
<feature type="region of interest" description="Disordered" evidence="1">
    <location>
        <begin position="216"/>
        <end position="546"/>
    </location>
</feature>
<feature type="compositionally biased region" description="Low complexity" evidence="1">
    <location>
        <begin position="453"/>
        <end position="473"/>
    </location>
</feature>
<reference evidence="2 3" key="1">
    <citation type="journal article" date="2021" name="Elife">
        <title>Chloroplast acquisition without the gene transfer in kleptoplastic sea slugs, Plakobranchus ocellatus.</title>
        <authorList>
            <person name="Maeda T."/>
            <person name="Takahashi S."/>
            <person name="Yoshida T."/>
            <person name="Shimamura S."/>
            <person name="Takaki Y."/>
            <person name="Nagai Y."/>
            <person name="Toyoda A."/>
            <person name="Suzuki Y."/>
            <person name="Arimoto A."/>
            <person name="Ishii H."/>
            <person name="Satoh N."/>
            <person name="Nishiyama T."/>
            <person name="Hasebe M."/>
            <person name="Maruyama T."/>
            <person name="Minagawa J."/>
            <person name="Obokata J."/>
            <person name="Shigenobu S."/>
        </authorList>
    </citation>
    <scope>NUCLEOTIDE SEQUENCE [LARGE SCALE GENOMIC DNA]</scope>
</reference>
<feature type="region of interest" description="Disordered" evidence="1">
    <location>
        <begin position="35"/>
        <end position="85"/>
    </location>
</feature>
<proteinExistence type="predicted"/>
<protein>
    <submittedName>
        <fullName evidence="2">Uncharacterized protein</fullName>
    </submittedName>
</protein>
<feature type="compositionally biased region" description="Polar residues" evidence="1">
    <location>
        <begin position="420"/>
        <end position="432"/>
    </location>
</feature>
<evidence type="ECO:0000256" key="1">
    <source>
        <dbReference type="SAM" id="MobiDB-lite"/>
    </source>
</evidence>
<feature type="compositionally biased region" description="Polar residues" evidence="1">
    <location>
        <begin position="54"/>
        <end position="85"/>
    </location>
</feature>
<gene>
    <name evidence="2" type="ORF">PoB_003073500</name>
</gene>
<accession>A0AAV4ABM7</accession>
<dbReference type="Proteomes" id="UP000735302">
    <property type="component" value="Unassembled WGS sequence"/>
</dbReference>
<feature type="compositionally biased region" description="Polar residues" evidence="1">
    <location>
        <begin position="258"/>
        <end position="269"/>
    </location>
</feature>
<feature type="compositionally biased region" description="Polar residues" evidence="1">
    <location>
        <begin position="329"/>
        <end position="341"/>
    </location>
</feature>
<feature type="region of interest" description="Disordered" evidence="1">
    <location>
        <begin position="107"/>
        <end position="199"/>
    </location>
</feature>
<feature type="compositionally biased region" description="Acidic residues" evidence="1">
    <location>
        <begin position="218"/>
        <end position="228"/>
    </location>
</feature>
<organism evidence="2 3">
    <name type="scientific">Plakobranchus ocellatus</name>
    <dbReference type="NCBI Taxonomy" id="259542"/>
    <lineage>
        <taxon>Eukaryota</taxon>
        <taxon>Metazoa</taxon>
        <taxon>Spiralia</taxon>
        <taxon>Lophotrochozoa</taxon>
        <taxon>Mollusca</taxon>
        <taxon>Gastropoda</taxon>
        <taxon>Heterobranchia</taxon>
        <taxon>Euthyneura</taxon>
        <taxon>Panpulmonata</taxon>
        <taxon>Sacoglossa</taxon>
        <taxon>Placobranchoidea</taxon>
        <taxon>Plakobranchidae</taxon>
        <taxon>Plakobranchus</taxon>
    </lineage>
</organism>
<sequence>MQEISGTFLITLLSTTAAVAMAAILFCCWGKKSSYDAGDTPAKSPKNAERKSAKTSQPNGDNVGENSTSLPHKTEENGSASANNSTVEIVVDSSDLGDFSAVSRETEILRSYRKPPPPKNRARQSRAPRAAFKSSTENLDIFTELSEDNNIFNLRPPDPSDGGEPGSGDQEEVDISLLRPKPDDSILSGSSRREDVRSSMLADIEQTLAALHLKAEQTSEDNATDNNEDACVQDKVATVSSRPSSHLVESVHEHDASSARSSPRTQSPLTKPKIGPKVSPKPAIRKQFLNVEQVKPQEKQTPAATKEEGESSVSKSVSEAISKPEPKESSQATNTPVSIKSGQDEGGEKSNLPNIENSISSATDSSHQESKEDATDLPHEEHKPTTAAKSTEPQITEPEKETEISETPSVSEKEREETVFDQNPENVSSSHTAEPEEKKPHNPLTNGTATEQPPAEQTEATHPPAPTEAPEQTSAEGETPRPAADDNTEDGGRGGGPHKEEALKKGGRQDSTEEPTGKTKISKIPVRAGSKPRSSPPKAEKQEGGQ</sequence>
<comment type="caution">
    <text evidence="2">The sequence shown here is derived from an EMBL/GenBank/DDBJ whole genome shotgun (WGS) entry which is preliminary data.</text>
</comment>
<feature type="compositionally biased region" description="Basic and acidic residues" evidence="1">
    <location>
        <begin position="497"/>
        <end position="517"/>
    </location>
</feature>
<evidence type="ECO:0000313" key="3">
    <source>
        <dbReference type="Proteomes" id="UP000735302"/>
    </source>
</evidence>
<feature type="compositionally biased region" description="Basic and acidic residues" evidence="1">
    <location>
        <begin position="366"/>
        <end position="384"/>
    </location>
</feature>